<dbReference type="InterPro" id="IPR013403">
    <property type="entry name" value="CRISPR-assoc_prot_Csb1/Cas7u"/>
</dbReference>
<comment type="caution">
    <text evidence="1">The sequence shown here is derived from an EMBL/GenBank/DDBJ whole genome shotgun (WGS) entry which is preliminary data.</text>
</comment>
<protein>
    <submittedName>
        <fullName evidence="1">Type I-U CRISPR-associated RAMP protein Csb1/Cas7u</fullName>
    </submittedName>
</protein>
<dbReference type="RefSeq" id="WP_256604320.1">
    <property type="nucleotide sequence ID" value="NZ_JANIBJ010000053.1"/>
</dbReference>
<dbReference type="EMBL" id="JANIBJ010000053">
    <property type="protein sequence ID" value="MCQ8106238.1"/>
    <property type="molecule type" value="Genomic_DNA"/>
</dbReference>
<dbReference type="Pfam" id="PF09617">
    <property type="entry name" value="Cas_GSU0053"/>
    <property type="match status" value="1"/>
</dbReference>
<proteinExistence type="predicted"/>
<evidence type="ECO:0000313" key="2">
    <source>
        <dbReference type="Proteomes" id="UP001524499"/>
    </source>
</evidence>
<dbReference type="NCBIfam" id="TIGR02570">
    <property type="entry name" value="cas7_GSU0053"/>
    <property type="match status" value="1"/>
</dbReference>
<reference evidence="1 2" key="1">
    <citation type="submission" date="2022-07" db="EMBL/GenBank/DDBJ databases">
        <title>Methylomonas rivi sp. nov., Methylomonas rosea sp. nov., Methylomonas aureus sp. nov. and Methylomonas subterranea sp. nov., four novel methanotrophs isolated from a freshwater creek and the deep terrestrial subsurface.</title>
        <authorList>
            <person name="Abin C."/>
            <person name="Sankaranarayanan K."/>
            <person name="Garner C."/>
            <person name="Sindelar R."/>
            <person name="Kotary K."/>
            <person name="Garner R."/>
            <person name="Barclay S."/>
            <person name="Lawson P."/>
            <person name="Krumholz L."/>
        </authorList>
    </citation>
    <scope>NUCLEOTIDE SEQUENCE [LARGE SCALE GENOMIC DNA]</scope>
    <source>
        <strain evidence="1 2">SURF-2</strain>
    </source>
</reference>
<dbReference type="Proteomes" id="UP001524499">
    <property type="component" value="Unassembled WGS sequence"/>
</dbReference>
<accession>A0ABT1TLA3</accession>
<sequence length="457" mass="50073">MTQTLTLDIIKQAVSSHAAAFRCITEYQPMGGLGDKVFPPTYEGGKYATEKRVDAETGELVDCVLLDSVQSQANRSELALLEVWRTKDSDGKRRIQLPIISTEFIFNDPQYKSFSVTSLEAPHRVADAIFRDSNILSSPNIKFRDSAHGKALNNADTRNASDLFAICPTALIFGIWDSTGPRGGLGAKFQRALVSEMVGWGVVDGINVESRIDSAGIVRASGPIFRTEDDSWTTNPDLAKRVGNKLALYGLSKGNLVAYDENKDQDQGAPSKINHGNIVPNFSYAKDSNNNIVLDDVVLENGKVIKKPRIKGGFTIKKAIQTTVLSLVALRRLRFPINGAVESDNKVDIAARTVLTTLGLLAATLQREQGADLRSRCQLFPQQAFVWELLDVPTEEPKQYVLTGNTAVELFNQAVKEATALGLPWEDEIKLQPSEDLLALVRKSQEANMHQSAEGGE</sequence>
<name>A0ABT1TLA3_9GAMM</name>
<keyword evidence="2" id="KW-1185">Reference proteome</keyword>
<gene>
    <name evidence="1" type="primary">cas7u</name>
    <name evidence="1" type="ORF">NP590_19170</name>
</gene>
<organism evidence="1 2">
    <name type="scientific">Methylomonas subterranea</name>
    <dbReference type="NCBI Taxonomy" id="2952225"/>
    <lineage>
        <taxon>Bacteria</taxon>
        <taxon>Pseudomonadati</taxon>
        <taxon>Pseudomonadota</taxon>
        <taxon>Gammaproteobacteria</taxon>
        <taxon>Methylococcales</taxon>
        <taxon>Methylococcaceae</taxon>
        <taxon>Methylomonas</taxon>
    </lineage>
</organism>
<evidence type="ECO:0000313" key="1">
    <source>
        <dbReference type="EMBL" id="MCQ8106238.1"/>
    </source>
</evidence>